<dbReference type="InterPro" id="IPR045341">
    <property type="entry name" value="DUF6532"/>
</dbReference>
<keyword evidence="4" id="KW-1185">Reference proteome</keyword>
<feature type="chain" id="PRO_5002174105" description="DUF6532 domain-containing protein" evidence="1">
    <location>
        <begin position="21"/>
        <end position="75"/>
    </location>
</feature>
<feature type="non-terminal residue" evidence="3">
    <location>
        <position position="1"/>
    </location>
</feature>
<evidence type="ECO:0000313" key="3">
    <source>
        <dbReference type="EMBL" id="KIM63104.1"/>
    </source>
</evidence>
<dbReference type="HOGENOM" id="CLU_038181_3_0_1"/>
<organism evidence="3 4">
    <name type="scientific">Scleroderma citrinum Foug A</name>
    <dbReference type="NCBI Taxonomy" id="1036808"/>
    <lineage>
        <taxon>Eukaryota</taxon>
        <taxon>Fungi</taxon>
        <taxon>Dikarya</taxon>
        <taxon>Basidiomycota</taxon>
        <taxon>Agaricomycotina</taxon>
        <taxon>Agaricomycetes</taxon>
        <taxon>Agaricomycetidae</taxon>
        <taxon>Boletales</taxon>
        <taxon>Sclerodermatineae</taxon>
        <taxon>Sclerodermataceae</taxon>
        <taxon>Scleroderma</taxon>
    </lineage>
</organism>
<feature type="domain" description="DUF6532" evidence="2">
    <location>
        <begin position="2"/>
        <end position="62"/>
    </location>
</feature>
<protein>
    <recommendedName>
        <fullName evidence="2">DUF6532 domain-containing protein</fullName>
    </recommendedName>
</protein>
<dbReference type="STRING" id="1036808.A0A0C3E3S8"/>
<evidence type="ECO:0000256" key="1">
    <source>
        <dbReference type="SAM" id="SignalP"/>
    </source>
</evidence>
<reference evidence="3 4" key="1">
    <citation type="submission" date="2014-04" db="EMBL/GenBank/DDBJ databases">
        <authorList>
            <consortium name="DOE Joint Genome Institute"/>
            <person name="Kuo A."/>
            <person name="Kohler A."/>
            <person name="Nagy L.G."/>
            <person name="Floudas D."/>
            <person name="Copeland A."/>
            <person name="Barry K.W."/>
            <person name="Cichocki N."/>
            <person name="Veneault-Fourrey C."/>
            <person name="LaButti K."/>
            <person name="Lindquist E.A."/>
            <person name="Lipzen A."/>
            <person name="Lundell T."/>
            <person name="Morin E."/>
            <person name="Murat C."/>
            <person name="Sun H."/>
            <person name="Tunlid A."/>
            <person name="Henrissat B."/>
            <person name="Grigoriev I.V."/>
            <person name="Hibbett D.S."/>
            <person name="Martin F."/>
            <person name="Nordberg H.P."/>
            <person name="Cantor M.N."/>
            <person name="Hua S.X."/>
        </authorList>
    </citation>
    <scope>NUCLEOTIDE SEQUENCE [LARGE SCALE GENOMIC DNA]</scope>
    <source>
        <strain evidence="3 4">Foug A</strain>
    </source>
</reference>
<dbReference type="Proteomes" id="UP000053989">
    <property type="component" value="Unassembled WGS sequence"/>
</dbReference>
<name>A0A0C3E3S8_9AGAM</name>
<accession>A0A0C3E3S8</accession>
<dbReference type="InParanoid" id="A0A0C3E3S8"/>
<dbReference type="OrthoDB" id="3268553at2759"/>
<dbReference type="AlphaFoldDB" id="A0A0C3E3S8"/>
<sequence>NDKGIKHLACFKPFPLPALALVLTAIECCIDKWMTGMQMDILFMAQDYFSGYDSHLKCLQEFDEAMKEFGVLRLT</sequence>
<dbReference type="Pfam" id="PF20149">
    <property type="entry name" value="DUF6532"/>
    <property type="match status" value="1"/>
</dbReference>
<proteinExistence type="predicted"/>
<evidence type="ECO:0000313" key="4">
    <source>
        <dbReference type="Proteomes" id="UP000053989"/>
    </source>
</evidence>
<evidence type="ECO:0000259" key="2">
    <source>
        <dbReference type="Pfam" id="PF20149"/>
    </source>
</evidence>
<dbReference type="EMBL" id="KN822037">
    <property type="protein sequence ID" value="KIM63104.1"/>
    <property type="molecule type" value="Genomic_DNA"/>
</dbReference>
<reference evidence="4" key="2">
    <citation type="submission" date="2015-01" db="EMBL/GenBank/DDBJ databases">
        <title>Evolutionary Origins and Diversification of the Mycorrhizal Mutualists.</title>
        <authorList>
            <consortium name="DOE Joint Genome Institute"/>
            <consortium name="Mycorrhizal Genomics Consortium"/>
            <person name="Kohler A."/>
            <person name="Kuo A."/>
            <person name="Nagy L.G."/>
            <person name="Floudas D."/>
            <person name="Copeland A."/>
            <person name="Barry K.W."/>
            <person name="Cichocki N."/>
            <person name="Veneault-Fourrey C."/>
            <person name="LaButti K."/>
            <person name="Lindquist E.A."/>
            <person name="Lipzen A."/>
            <person name="Lundell T."/>
            <person name="Morin E."/>
            <person name="Murat C."/>
            <person name="Riley R."/>
            <person name="Ohm R."/>
            <person name="Sun H."/>
            <person name="Tunlid A."/>
            <person name="Henrissat B."/>
            <person name="Grigoriev I.V."/>
            <person name="Hibbett D.S."/>
            <person name="Martin F."/>
        </authorList>
    </citation>
    <scope>NUCLEOTIDE SEQUENCE [LARGE SCALE GENOMIC DNA]</scope>
    <source>
        <strain evidence="4">Foug A</strain>
    </source>
</reference>
<keyword evidence="1" id="KW-0732">Signal</keyword>
<gene>
    <name evidence="3" type="ORF">SCLCIDRAFT_118117</name>
</gene>
<feature type="signal peptide" evidence="1">
    <location>
        <begin position="1"/>
        <end position="20"/>
    </location>
</feature>